<dbReference type="Proteomes" id="UP001438953">
    <property type="component" value="Unassembled WGS sequence"/>
</dbReference>
<proteinExistence type="predicted"/>
<organism evidence="1 2">
    <name type="scientific">Thioclava kandeliae</name>
    <dbReference type="NCBI Taxonomy" id="3070818"/>
    <lineage>
        <taxon>Bacteria</taxon>
        <taxon>Pseudomonadati</taxon>
        <taxon>Pseudomonadota</taxon>
        <taxon>Alphaproteobacteria</taxon>
        <taxon>Rhodobacterales</taxon>
        <taxon>Paracoccaceae</taxon>
        <taxon>Thioclava</taxon>
    </lineage>
</organism>
<reference evidence="1 2" key="1">
    <citation type="submission" date="2024-06" db="EMBL/GenBank/DDBJ databases">
        <title>Thioclava kandeliae sp. nov. from a rhizosphere soil sample of Kandelia candel in a mangrove.</title>
        <authorList>
            <person name="Mu T."/>
        </authorList>
    </citation>
    <scope>NUCLEOTIDE SEQUENCE [LARGE SCALE GENOMIC DNA]</scope>
    <source>
        <strain evidence="1 2">CPCC 100088</strain>
    </source>
</reference>
<evidence type="ECO:0000313" key="2">
    <source>
        <dbReference type="Proteomes" id="UP001438953"/>
    </source>
</evidence>
<accession>A0ABV1SL20</accession>
<gene>
    <name evidence="1" type="ORF">VSX56_15885</name>
</gene>
<sequence>MCDTMLVLGSLTRDGRSYFAKNSDREPNEAQYLTRVEAATHAPDARVRATYIDLPQVGRTHACLGSRPWWIWGFEHGVNEHGLTIGNEAVWSRLPAGAGPNLLGMDLLRLTLERACDADEGLEVLTGLIEAHGQGGAAALTREMVYHNAFLLADSRTGWVVESAGRHWVAKRVTGWATISNVYSIGSDYDLISDRAEAFATAQGWHEAGTPFDWARAYTDTTRANLPSCRARLAMSRAKVAGLPQGKIGLGEMIEVLRDHGGAPDWSPGADGQACVCMHGVKPDFGSETAASMIVALPAQPDAPREIWASLASPCLSGFIPLWLDCELPHDWTQPEEITDPDQWWDIERLQRLIEPDYISHASALRAQFNGMIHKARAELALAQNADSATRNVITQRTARAYREIVDAALQDHADRPQSPDARGPYLADLNRAIPRTTRSAREALALHPSHS</sequence>
<name>A0ABV1SL20_9RHOB</name>
<protein>
    <recommendedName>
        <fullName evidence="3">Dipeptidase</fullName>
    </recommendedName>
</protein>
<dbReference type="InterPro" id="IPR005322">
    <property type="entry name" value="Peptidase_C69"/>
</dbReference>
<dbReference type="PANTHER" id="PTHR12994">
    <property type="entry name" value="SECERNIN"/>
    <property type="match status" value="1"/>
</dbReference>
<dbReference type="PANTHER" id="PTHR12994:SF17">
    <property type="entry name" value="LD30995P"/>
    <property type="match status" value="1"/>
</dbReference>
<dbReference type="Gene3D" id="3.60.60.10">
    <property type="entry name" value="Penicillin V Acylase, Chain A"/>
    <property type="match status" value="1"/>
</dbReference>
<evidence type="ECO:0008006" key="3">
    <source>
        <dbReference type="Google" id="ProtNLM"/>
    </source>
</evidence>
<keyword evidence="2" id="KW-1185">Reference proteome</keyword>
<evidence type="ECO:0000313" key="1">
    <source>
        <dbReference type="EMBL" id="MER5173251.1"/>
    </source>
</evidence>
<dbReference type="RefSeq" id="WP_349295596.1">
    <property type="nucleotide sequence ID" value="NZ_JAYWLC010000016.1"/>
</dbReference>
<comment type="caution">
    <text evidence="1">The sequence shown here is derived from an EMBL/GenBank/DDBJ whole genome shotgun (WGS) entry which is preliminary data.</text>
</comment>
<dbReference type="EMBL" id="JAYWLC010000016">
    <property type="protein sequence ID" value="MER5173251.1"/>
    <property type="molecule type" value="Genomic_DNA"/>
</dbReference>